<sequence length="70" mass="7968">MTHRLCVIGIHFRSENSALTITPSWSEAEVLLNRSACYFFSTGIASWEISRHLCQQVGDLVKIDSREEQV</sequence>
<keyword evidence="2" id="KW-1185">Reference proteome</keyword>
<dbReference type="AlphaFoldDB" id="A0A4W6DAY8"/>
<reference evidence="1" key="2">
    <citation type="submission" date="2025-08" db="UniProtKB">
        <authorList>
            <consortium name="Ensembl"/>
        </authorList>
    </citation>
    <scope>IDENTIFICATION</scope>
</reference>
<name>A0A4W6DAY8_LATCA</name>
<evidence type="ECO:0000313" key="2">
    <source>
        <dbReference type="Proteomes" id="UP000314980"/>
    </source>
</evidence>
<dbReference type="InParanoid" id="A0A4W6DAY8"/>
<dbReference type="SUPFAM" id="SSF56436">
    <property type="entry name" value="C-type lectin-like"/>
    <property type="match status" value="1"/>
</dbReference>
<accession>A0A4W6DAY8</accession>
<proteinExistence type="predicted"/>
<evidence type="ECO:0000313" key="1">
    <source>
        <dbReference type="Ensembl" id="ENSLCAP00010022163.1"/>
    </source>
</evidence>
<dbReference type="Gene3D" id="3.10.100.10">
    <property type="entry name" value="Mannose-Binding Protein A, subunit A"/>
    <property type="match status" value="1"/>
</dbReference>
<dbReference type="InterPro" id="IPR016186">
    <property type="entry name" value="C-type_lectin-like/link_sf"/>
</dbReference>
<protein>
    <recommendedName>
        <fullName evidence="3">C-type lectin domain-containing protein</fullName>
    </recommendedName>
</protein>
<dbReference type="Ensembl" id="ENSLCAT00010022640.1">
    <property type="protein sequence ID" value="ENSLCAP00010022163.1"/>
    <property type="gene ID" value="ENSLCAG00010010433.1"/>
</dbReference>
<reference evidence="1" key="3">
    <citation type="submission" date="2025-09" db="UniProtKB">
        <authorList>
            <consortium name="Ensembl"/>
        </authorList>
    </citation>
    <scope>IDENTIFICATION</scope>
</reference>
<dbReference type="Proteomes" id="UP000314980">
    <property type="component" value="Unassembled WGS sequence"/>
</dbReference>
<reference evidence="2" key="1">
    <citation type="submission" date="2015-09" db="EMBL/GenBank/DDBJ databases">
        <authorList>
            <person name="Sai Rama Sridatta P."/>
        </authorList>
    </citation>
    <scope>NUCLEOTIDE SEQUENCE [LARGE SCALE GENOMIC DNA]</scope>
</reference>
<organism evidence="1 2">
    <name type="scientific">Lates calcarifer</name>
    <name type="common">Barramundi</name>
    <name type="synonym">Holocentrus calcarifer</name>
    <dbReference type="NCBI Taxonomy" id="8187"/>
    <lineage>
        <taxon>Eukaryota</taxon>
        <taxon>Metazoa</taxon>
        <taxon>Chordata</taxon>
        <taxon>Craniata</taxon>
        <taxon>Vertebrata</taxon>
        <taxon>Euteleostomi</taxon>
        <taxon>Actinopterygii</taxon>
        <taxon>Neopterygii</taxon>
        <taxon>Teleostei</taxon>
        <taxon>Neoteleostei</taxon>
        <taxon>Acanthomorphata</taxon>
        <taxon>Carangaria</taxon>
        <taxon>Carangaria incertae sedis</taxon>
        <taxon>Centropomidae</taxon>
        <taxon>Lates</taxon>
    </lineage>
</organism>
<evidence type="ECO:0008006" key="3">
    <source>
        <dbReference type="Google" id="ProtNLM"/>
    </source>
</evidence>
<dbReference type="InterPro" id="IPR016187">
    <property type="entry name" value="CTDL_fold"/>
</dbReference>